<proteinExistence type="predicted"/>
<accession>A0ABT9I6U4</accession>
<feature type="domain" description="Dienelactone hydrolase" evidence="1">
    <location>
        <begin position="5"/>
        <end position="186"/>
    </location>
</feature>
<dbReference type="EMBL" id="JASNFN010000001">
    <property type="protein sequence ID" value="MDP5181295.1"/>
    <property type="molecule type" value="Genomic_DNA"/>
</dbReference>
<keyword evidence="2" id="KW-0378">Hydrolase</keyword>
<dbReference type="PANTHER" id="PTHR46623">
    <property type="entry name" value="CARBOXYMETHYLENEBUTENOLIDASE-RELATED"/>
    <property type="match status" value="1"/>
</dbReference>
<dbReference type="Proteomes" id="UP001233673">
    <property type="component" value="Unassembled WGS sequence"/>
</dbReference>
<reference evidence="3" key="1">
    <citation type="submission" date="2023-05" db="EMBL/GenBank/DDBJ databases">
        <title>Draft genome of Pseudofrankia sp. BMG5.37.</title>
        <authorList>
            <person name="Gtari M."/>
            <person name="Ghodhbane F."/>
            <person name="Sbissi I."/>
        </authorList>
    </citation>
    <scope>NUCLEOTIDE SEQUENCE [LARGE SCALE GENOMIC DNA]</scope>
    <source>
        <strain evidence="3">BMG 814</strain>
    </source>
</reference>
<keyword evidence="3" id="KW-1185">Reference proteome</keyword>
<comment type="caution">
    <text evidence="2">The sequence shown here is derived from an EMBL/GenBank/DDBJ whole genome shotgun (WGS) entry which is preliminary data.</text>
</comment>
<dbReference type="InterPro" id="IPR029058">
    <property type="entry name" value="AB_hydrolase_fold"/>
</dbReference>
<evidence type="ECO:0000313" key="2">
    <source>
        <dbReference type="EMBL" id="MDP5181295.1"/>
    </source>
</evidence>
<dbReference type="InterPro" id="IPR002925">
    <property type="entry name" value="Dienelactn_hydro"/>
</dbReference>
<protein>
    <submittedName>
        <fullName evidence="2">Dienelactone hydrolase family protein</fullName>
    </submittedName>
</protein>
<dbReference type="PANTHER" id="PTHR46623:SF6">
    <property type="entry name" value="ALPHA_BETA-HYDROLASES SUPERFAMILY PROTEIN"/>
    <property type="match status" value="1"/>
</dbReference>
<sequence>MAEMVLFHHAQGLTSGVRAFADDLRADGHVVHTPDLYEGRTFATLDEGVAHAQEIGFGTVLARGRAAVAELPERLVYAGFSLGVMPAQLMAQTRPGAAAAVLIHAAVPLGEFADEWAAGVPVQFHVMDADDRGDVDVARELAGAVDGAELFLYPGDRHLFTDRSLADHDAAAAAQVLQRVRTFLAALG</sequence>
<organism evidence="2 3">
    <name type="scientific">Blastococcus carthaginiensis</name>
    <dbReference type="NCBI Taxonomy" id="3050034"/>
    <lineage>
        <taxon>Bacteria</taxon>
        <taxon>Bacillati</taxon>
        <taxon>Actinomycetota</taxon>
        <taxon>Actinomycetes</taxon>
        <taxon>Geodermatophilales</taxon>
        <taxon>Geodermatophilaceae</taxon>
        <taxon>Blastococcus</taxon>
    </lineage>
</organism>
<evidence type="ECO:0000259" key="1">
    <source>
        <dbReference type="Pfam" id="PF01738"/>
    </source>
</evidence>
<dbReference type="Gene3D" id="3.40.50.1820">
    <property type="entry name" value="alpha/beta hydrolase"/>
    <property type="match status" value="1"/>
</dbReference>
<evidence type="ECO:0000313" key="3">
    <source>
        <dbReference type="Proteomes" id="UP001233673"/>
    </source>
</evidence>
<dbReference type="SUPFAM" id="SSF53474">
    <property type="entry name" value="alpha/beta-Hydrolases"/>
    <property type="match status" value="1"/>
</dbReference>
<dbReference type="Pfam" id="PF01738">
    <property type="entry name" value="DLH"/>
    <property type="match status" value="1"/>
</dbReference>
<gene>
    <name evidence="2" type="ORF">QOZ88_01475</name>
</gene>
<dbReference type="RefSeq" id="WP_305998057.1">
    <property type="nucleotide sequence ID" value="NZ_JASNFN010000001.1"/>
</dbReference>
<dbReference type="InterPro" id="IPR051049">
    <property type="entry name" value="Dienelactone_hydrolase-like"/>
</dbReference>
<name>A0ABT9I6U4_9ACTN</name>
<dbReference type="GO" id="GO:0016787">
    <property type="term" value="F:hydrolase activity"/>
    <property type="evidence" value="ECO:0007669"/>
    <property type="project" value="UniProtKB-KW"/>
</dbReference>